<dbReference type="InterPro" id="IPR019079">
    <property type="entry name" value="Capsule_synth_CapA"/>
</dbReference>
<evidence type="ECO:0000313" key="6">
    <source>
        <dbReference type="Proteomes" id="UP000295710"/>
    </source>
</evidence>
<comment type="caution">
    <text evidence="5">The sequence shown here is derived from an EMBL/GenBank/DDBJ whole genome shotgun (WGS) entry which is preliminary data.</text>
</comment>
<protein>
    <submittedName>
        <fullName evidence="5">CapA family protein</fullName>
    </submittedName>
</protein>
<dbReference type="EMBL" id="SMMX01000001">
    <property type="protein sequence ID" value="TDA23189.1"/>
    <property type="molecule type" value="Genomic_DNA"/>
</dbReference>
<gene>
    <name evidence="5" type="ORF">E1963_00050</name>
</gene>
<dbReference type="InterPro" id="IPR052169">
    <property type="entry name" value="CW_Biosynth-Accessory"/>
</dbReference>
<name>A0A4R4FKB8_9FIRM</name>
<dbReference type="RefSeq" id="WP_132273710.1">
    <property type="nucleotide sequence ID" value="NZ_JAOBST010000035.1"/>
</dbReference>
<organism evidence="5 6">
    <name type="scientific">Extibacter muris</name>
    <dbReference type="NCBI Taxonomy" id="1796622"/>
    <lineage>
        <taxon>Bacteria</taxon>
        <taxon>Bacillati</taxon>
        <taxon>Bacillota</taxon>
        <taxon>Clostridia</taxon>
        <taxon>Lachnospirales</taxon>
        <taxon>Lachnospiraceae</taxon>
        <taxon>Extibacter</taxon>
    </lineage>
</organism>
<dbReference type="SMART" id="SM00854">
    <property type="entry name" value="PGA_cap"/>
    <property type="match status" value="1"/>
</dbReference>
<feature type="compositionally biased region" description="Basic and acidic residues" evidence="2">
    <location>
        <begin position="56"/>
        <end position="65"/>
    </location>
</feature>
<dbReference type="PANTHER" id="PTHR33393">
    <property type="entry name" value="POLYGLUTAMINE SYNTHESIS ACCESSORY PROTEIN RV0574C-RELATED"/>
    <property type="match status" value="1"/>
</dbReference>
<keyword evidence="3" id="KW-1133">Transmembrane helix</keyword>
<feature type="transmembrane region" description="Helical" evidence="3">
    <location>
        <begin position="20"/>
        <end position="40"/>
    </location>
</feature>
<dbReference type="SUPFAM" id="SSF56300">
    <property type="entry name" value="Metallo-dependent phosphatases"/>
    <property type="match status" value="1"/>
</dbReference>
<dbReference type="CDD" id="cd07381">
    <property type="entry name" value="MPP_CapA"/>
    <property type="match status" value="1"/>
</dbReference>
<sequence length="390" mass="43229">MSGIRDAKRKRDRRRKQRKLTLMLGALFTVILCVAVVAGVKSMITKSTPNSGKNTAKKEIKKDKPDTSKVEIKNIVIHTKKDKRDSAKSTTITVSSIGDCTLGTDANFNPDTSLNAYYNARGADYFFQNVRPILEADDLTIVNMEGTLTTEEQREDKTYAFKGPPEYAAILSGSSVEAANLANNHSRDYGEKSYTDTITALEDAGIATFGYERADIMEIKGVKVGLTGIYELAEHMEKKQQVKENIAALKEAGAQLIIVNFHWGIEREYVPNDTQKALARLAVDEGADLVIGHHPHVLQGVEKYKGRYIAYSLGNFCFGGNSNPEDKDTMIFQQTFTITKDGVKKDENINMIPCSLSSANGYNDYSPVPLEGSEKERVLNKIDEYSQAIE</sequence>
<comment type="similarity">
    <text evidence="1">Belongs to the CapA family.</text>
</comment>
<dbReference type="Pfam" id="PF09587">
    <property type="entry name" value="PGA_cap"/>
    <property type="match status" value="1"/>
</dbReference>
<feature type="domain" description="Capsule synthesis protein CapA" evidence="4">
    <location>
        <begin position="93"/>
        <end position="320"/>
    </location>
</feature>
<dbReference type="PANTHER" id="PTHR33393:SF13">
    <property type="entry name" value="PGA BIOSYNTHESIS PROTEIN CAPA"/>
    <property type="match status" value="1"/>
</dbReference>
<keyword evidence="6" id="KW-1185">Reference proteome</keyword>
<dbReference type="Gene3D" id="3.60.21.10">
    <property type="match status" value="1"/>
</dbReference>
<feature type="region of interest" description="Disordered" evidence="2">
    <location>
        <begin position="46"/>
        <end position="65"/>
    </location>
</feature>
<evidence type="ECO:0000256" key="3">
    <source>
        <dbReference type="SAM" id="Phobius"/>
    </source>
</evidence>
<reference evidence="5 6" key="1">
    <citation type="journal article" date="2016" name="Nat. Microbiol.">
        <title>The Mouse Intestinal Bacterial Collection (miBC) provides host-specific insight into cultured diversity and functional potential of the gut microbiota.</title>
        <authorList>
            <person name="Lagkouvardos I."/>
            <person name="Pukall R."/>
            <person name="Abt B."/>
            <person name="Foesel B.U."/>
            <person name="Meier-Kolthoff J.P."/>
            <person name="Kumar N."/>
            <person name="Bresciani A."/>
            <person name="Martinez I."/>
            <person name="Just S."/>
            <person name="Ziegler C."/>
            <person name="Brugiroux S."/>
            <person name="Garzetti D."/>
            <person name="Wenning M."/>
            <person name="Bui T.P."/>
            <person name="Wang J."/>
            <person name="Hugenholtz F."/>
            <person name="Plugge C.M."/>
            <person name="Peterson D.A."/>
            <person name="Hornef M.W."/>
            <person name="Baines J.F."/>
            <person name="Smidt H."/>
            <person name="Walter J."/>
            <person name="Kristiansen K."/>
            <person name="Nielsen H.B."/>
            <person name="Haller D."/>
            <person name="Overmann J."/>
            <person name="Stecher B."/>
            <person name="Clavel T."/>
        </authorList>
    </citation>
    <scope>NUCLEOTIDE SEQUENCE [LARGE SCALE GENOMIC DNA]</scope>
    <source>
        <strain evidence="5 6">DSM 28560</strain>
    </source>
</reference>
<evidence type="ECO:0000256" key="1">
    <source>
        <dbReference type="ARBA" id="ARBA00005662"/>
    </source>
</evidence>
<evidence type="ECO:0000256" key="2">
    <source>
        <dbReference type="SAM" id="MobiDB-lite"/>
    </source>
</evidence>
<evidence type="ECO:0000313" key="5">
    <source>
        <dbReference type="EMBL" id="TDA23189.1"/>
    </source>
</evidence>
<dbReference type="InterPro" id="IPR029052">
    <property type="entry name" value="Metallo-depent_PP-like"/>
</dbReference>
<accession>A0A4R4FKB8</accession>
<dbReference type="AlphaFoldDB" id="A0A4R4FKB8"/>
<keyword evidence="3" id="KW-0472">Membrane</keyword>
<proteinExistence type="inferred from homology"/>
<evidence type="ECO:0000259" key="4">
    <source>
        <dbReference type="SMART" id="SM00854"/>
    </source>
</evidence>
<keyword evidence="3" id="KW-0812">Transmembrane</keyword>
<dbReference type="Proteomes" id="UP000295710">
    <property type="component" value="Unassembled WGS sequence"/>
</dbReference>